<evidence type="ECO:0000313" key="2">
    <source>
        <dbReference type="Proteomes" id="UP000277437"/>
    </source>
</evidence>
<evidence type="ECO:0000313" key="1">
    <source>
        <dbReference type="EMBL" id="VEF77812.1"/>
    </source>
</evidence>
<protein>
    <submittedName>
        <fullName evidence="1">Uncharacterized protein</fullName>
    </submittedName>
</protein>
<name>A0AAX3G840_9PSED</name>
<gene>
    <name evidence="1" type="ORF">NCTC7357_06220</name>
</gene>
<proteinExistence type="predicted"/>
<reference evidence="1 2" key="1">
    <citation type="submission" date="2018-12" db="EMBL/GenBank/DDBJ databases">
        <authorList>
            <consortium name="Pathogen Informatics"/>
        </authorList>
    </citation>
    <scope>NUCLEOTIDE SEQUENCE [LARGE SCALE GENOMIC DNA]</scope>
    <source>
        <strain evidence="1 2">NCTC7357</strain>
    </source>
</reference>
<dbReference type="AlphaFoldDB" id="A0AAX3G840"/>
<dbReference type="Proteomes" id="UP000277437">
    <property type="component" value="Chromosome"/>
</dbReference>
<organism evidence="1 2">
    <name type="scientific">Pseudomonas chlororaphis</name>
    <dbReference type="NCBI Taxonomy" id="587753"/>
    <lineage>
        <taxon>Bacteria</taxon>
        <taxon>Pseudomonadati</taxon>
        <taxon>Pseudomonadota</taxon>
        <taxon>Gammaproteobacteria</taxon>
        <taxon>Pseudomonadales</taxon>
        <taxon>Pseudomonadaceae</taxon>
        <taxon>Pseudomonas</taxon>
    </lineage>
</organism>
<sequence>MNDDAVYLKDRVGRFRGQSSVDRPLLQKQRLI</sequence>
<dbReference type="EMBL" id="LR134334">
    <property type="protein sequence ID" value="VEF77812.1"/>
    <property type="molecule type" value="Genomic_DNA"/>
</dbReference>
<accession>A0AAX3G840</accession>